<sequence length="368" mass="40326">LYSGYAGYQLAFFLFVAELSTPWLYLFQTGIAPEGSLFALASQVMFAALFLVGRMIVAPYLATWLCDSPTTPIEVKVVKTFVKGEDEKPEDPGLSGSQESFSAAPKVYIKSRKAAEAERTIMILGGYSSSSSLSSSDSDSDEDLRPTEDTAIKETHVASPVPSRGLPSSSALEEAVSVDDNRGRIDGCERHSDTTIDDIRPAVNDGSTEPKADDETPASALSAGRYAGAVRGSNGSAAAESLSVSLGSPSSEPSTPEEVERVRDAPDAHTYIEQARMNARGRCSAEARRNIANLKKQAKAGRYVHTFLMANRKFHNPKWTDEMFEKFGITEEIQRSTTLPPERYDPEHVALSERDYWDWRPVLMPPRR</sequence>
<dbReference type="AlphaFoldDB" id="A0A7J6UE26"/>
<dbReference type="Proteomes" id="UP000553632">
    <property type="component" value="Unassembled WGS sequence"/>
</dbReference>
<dbReference type="GO" id="GO:0006355">
    <property type="term" value="P:regulation of DNA-templated transcription"/>
    <property type="evidence" value="ECO:0007669"/>
    <property type="project" value="InterPro"/>
</dbReference>
<evidence type="ECO:0000256" key="1">
    <source>
        <dbReference type="SAM" id="MobiDB-lite"/>
    </source>
</evidence>
<organism evidence="3 4">
    <name type="scientific">Perkinsus olseni</name>
    <name type="common">Perkinsus atlanticus</name>
    <dbReference type="NCBI Taxonomy" id="32597"/>
    <lineage>
        <taxon>Eukaryota</taxon>
        <taxon>Sar</taxon>
        <taxon>Alveolata</taxon>
        <taxon>Perkinsozoa</taxon>
        <taxon>Perkinsea</taxon>
        <taxon>Perkinsida</taxon>
        <taxon>Perkinsidae</taxon>
        <taxon>Perkinsus</taxon>
    </lineage>
</organism>
<feature type="compositionally biased region" description="Basic and acidic residues" evidence="1">
    <location>
        <begin position="143"/>
        <end position="156"/>
    </location>
</feature>
<gene>
    <name evidence="3" type="ORF">FOZ63_023849</name>
</gene>
<keyword evidence="2" id="KW-0472">Membrane</keyword>
<protein>
    <submittedName>
        <fullName evidence="3">Uncharacterized protein</fullName>
    </submittedName>
</protein>
<dbReference type="OMA" id="YWDWRPV"/>
<evidence type="ECO:0000256" key="2">
    <source>
        <dbReference type="SAM" id="Phobius"/>
    </source>
</evidence>
<dbReference type="InterPro" id="IPR012479">
    <property type="entry name" value="SAP30BP"/>
</dbReference>
<evidence type="ECO:0000313" key="4">
    <source>
        <dbReference type="Proteomes" id="UP000553632"/>
    </source>
</evidence>
<proteinExistence type="predicted"/>
<dbReference type="EMBL" id="JABANO010004328">
    <property type="protein sequence ID" value="KAF4755356.1"/>
    <property type="molecule type" value="Genomic_DNA"/>
</dbReference>
<reference evidence="3 4" key="1">
    <citation type="submission" date="2020-04" db="EMBL/GenBank/DDBJ databases">
        <title>Perkinsus olseni comparative genomics.</title>
        <authorList>
            <person name="Bogema D.R."/>
        </authorList>
    </citation>
    <scope>NUCLEOTIDE SEQUENCE [LARGE SCALE GENOMIC DNA]</scope>
    <source>
        <strain evidence="3 4">ATCC PRA-207</strain>
    </source>
</reference>
<feature type="region of interest" description="Disordered" evidence="1">
    <location>
        <begin position="240"/>
        <end position="264"/>
    </location>
</feature>
<feature type="compositionally biased region" description="Low complexity" evidence="1">
    <location>
        <begin position="240"/>
        <end position="256"/>
    </location>
</feature>
<feature type="transmembrane region" description="Helical" evidence="2">
    <location>
        <begin position="37"/>
        <end position="62"/>
    </location>
</feature>
<comment type="caution">
    <text evidence="3">The sequence shown here is derived from an EMBL/GenBank/DDBJ whole genome shotgun (WGS) entry which is preliminary data.</text>
</comment>
<accession>A0A7J6UE26</accession>
<name>A0A7J6UE26_PEROL</name>
<evidence type="ECO:0000313" key="3">
    <source>
        <dbReference type="EMBL" id="KAF4755356.1"/>
    </source>
</evidence>
<feature type="non-terminal residue" evidence="3">
    <location>
        <position position="368"/>
    </location>
</feature>
<keyword evidence="2" id="KW-0812">Transmembrane</keyword>
<feature type="region of interest" description="Disordered" evidence="1">
    <location>
        <begin position="129"/>
        <end position="219"/>
    </location>
</feature>
<dbReference type="Pfam" id="PF07818">
    <property type="entry name" value="HCNGP"/>
    <property type="match status" value="1"/>
</dbReference>
<feature type="compositionally biased region" description="Basic and acidic residues" evidence="1">
    <location>
        <begin position="179"/>
        <end position="200"/>
    </location>
</feature>
<feature type="transmembrane region" description="Helical" evidence="2">
    <location>
        <begin position="6"/>
        <end position="25"/>
    </location>
</feature>
<keyword evidence="4" id="KW-1185">Reference proteome</keyword>
<keyword evidence="2" id="KW-1133">Transmembrane helix</keyword>